<dbReference type="Proteomes" id="UP000094849">
    <property type="component" value="Unassembled WGS sequence"/>
</dbReference>
<accession>A0A1E2USN2</accession>
<feature type="domain" description="GGDEF" evidence="5">
    <location>
        <begin position="306"/>
        <end position="435"/>
    </location>
</feature>
<gene>
    <name evidence="6" type="ORF">A3196_13785</name>
</gene>
<organism evidence="6 7">
    <name type="scientific">Candidatus Thiodiazotropha endoloripes</name>
    <dbReference type="NCBI Taxonomy" id="1818881"/>
    <lineage>
        <taxon>Bacteria</taxon>
        <taxon>Pseudomonadati</taxon>
        <taxon>Pseudomonadota</taxon>
        <taxon>Gammaproteobacteria</taxon>
        <taxon>Chromatiales</taxon>
        <taxon>Sedimenticolaceae</taxon>
        <taxon>Candidatus Thiodiazotropha</taxon>
    </lineage>
</organism>
<dbReference type="GO" id="GO:0005886">
    <property type="term" value="C:plasma membrane"/>
    <property type="evidence" value="ECO:0007669"/>
    <property type="project" value="TreeGrafter"/>
</dbReference>
<dbReference type="GO" id="GO:0043709">
    <property type="term" value="P:cell adhesion involved in single-species biofilm formation"/>
    <property type="evidence" value="ECO:0007669"/>
    <property type="project" value="TreeGrafter"/>
</dbReference>
<sequence length="438" mass="49601">MKLESEAKETLQDKNTPHKPAVIMGAFLLAFGLMAYLFHGYTEEYAIGEAEKLVRDALLTHKAIHKYVNTESRPELYRLKSEGDLYEGYFSPKTMSFTYTARGIKSFLNEERKKVGLPEVYFKLATTNPRNEINQADTFESNLLKRMNAGEFSEYKEITRNKDGEKSLYFSMATKPITKGCLKCHGDPADAPKEMVDQYPKASGYYEKEGDIRALISIRIPLEPYLEEGKAVWNALTAVTFVVLAIIYTLIYFFMKRSEQQNRVIVQQNSALELASMTDYLTGAYNRMGFIKFAEHDFDAARRYRKPFSLIMFDLDFFKQVNDESGHAVGDLVLQELSEIVLERIRGSDTFGRYGGEEFMIAVQEQGIQGATSLAEELRAAVQHKVFTNGHKVTLSLGVAELTSVVSLKELIDNADKALYEAKRLGRNRVAVYSPQAG</sequence>
<dbReference type="STRING" id="1818881.A3196_13785"/>
<comment type="cofactor">
    <cofactor evidence="1">
        <name>Mg(2+)</name>
        <dbReference type="ChEBI" id="CHEBI:18420"/>
    </cofactor>
</comment>
<dbReference type="PANTHER" id="PTHR45138:SF9">
    <property type="entry name" value="DIGUANYLATE CYCLASE DGCM-RELATED"/>
    <property type="match status" value="1"/>
</dbReference>
<dbReference type="InterPro" id="IPR000160">
    <property type="entry name" value="GGDEF_dom"/>
</dbReference>
<keyword evidence="4" id="KW-1133">Transmembrane helix</keyword>
<dbReference type="InterPro" id="IPR021796">
    <property type="entry name" value="Tll0287-like_dom"/>
</dbReference>
<dbReference type="CDD" id="cd01949">
    <property type="entry name" value="GGDEF"/>
    <property type="match status" value="1"/>
</dbReference>
<dbReference type="PANTHER" id="PTHR45138">
    <property type="entry name" value="REGULATORY COMPONENTS OF SENSORY TRANSDUCTION SYSTEM"/>
    <property type="match status" value="1"/>
</dbReference>
<evidence type="ECO:0000313" key="6">
    <source>
        <dbReference type="EMBL" id="ODB97736.1"/>
    </source>
</evidence>
<evidence type="ECO:0000313" key="7">
    <source>
        <dbReference type="Proteomes" id="UP000094849"/>
    </source>
</evidence>
<dbReference type="PROSITE" id="PS50887">
    <property type="entry name" value="GGDEF"/>
    <property type="match status" value="1"/>
</dbReference>
<dbReference type="SMART" id="SM00267">
    <property type="entry name" value="GGDEF"/>
    <property type="match status" value="1"/>
</dbReference>
<feature type="transmembrane region" description="Helical" evidence="4">
    <location>
        <begin position="21"/>
        <end position="39"/>
    </location>
</feature>
<evidence type="ECO:0000256" key="2">
    <source>
        <dbReference type="ARBA" id="ARBA00012528"/>
    </source>
</evidence>
<keyword evidence="4" id="KW-0472">Membrane</keyword>
<keyword evidence="4" id="KW-0812">Transmembrane</keyword>
<comment type="caution">
    <text evidence="6">The sequence shown here is derived from an EMBL/GenBank/DDBJ whole genome shotgun (WGS) entry which is preliminary data.</text>
</comment>
<dbReference type="NCBIfam" id="TIGR00254">
    <property type="entry name" value="GGDEF"/>
    <property type="match status" value="1"/>
</dbReference>
<dbReference type="SUPFAM" id="SSF55073">
    <property type="entry name" value="Nucleotide cyclase"/>
    <property type="match status" value="1"/>
</dbReference>
<dbReference type="EMBL" id="LVJZ01000003">
    <property type="protein sequence ID" value="ODB97736.1"/>
    <property type="molecule type" value="Genomic_DNA"/>
</dbReference>
<dbReference type="AlphaFoldDB" id="A0A1E2USN2"/>
<dbReference type="InterPro" id="IPR050469">
    <property type="entry name" value="Diguanylate_Cyclase"/>
</dbReference>
<dbReference type="Gene3D" id="3.30.70.270">
    <property type="match status" value="1"/>
</dbReference>
<evidence type="ECO:0000256" key="4">
    <source>
        <dbReference type="SAM" id="Phobius"/>
    </source>
</evidence>
<dbReference type="Pfam" id="PF00990">
    <property type="entry name" value="GGDEF"/>
    <property type="match status" value="1"/>
</dbReference>
<dbReference type="InterPro" id="IPR029787">
    <property type="entry name" value="Nucleotide_cyclase"/>
</dbReference>
<dbReference type="InterPro" id="IPR043128">
    <property type="entry name" value="Rev_trsase/Diguanyl_cyclase"/>
</dbReference>
<name>A0A1E2USN2_9GAMM</name>
<dbReference type="GO" id="GO:0052621">
    <property type="term" value="F:diguanylate cyclase activity"/>
    <property type="evidence" value="ECO:0007669"/>
    <property type="project" value="UniProtKB-EC"/>
</dbReference>
<comment type="catalytic activity">
    <reaction evidence="3">
        <text>2 GTP = 3',3'-c-di-GMP + 2 diphosphate</text>
        <dbReference type="Rhea" id="RHEA:24898"/>
        <dbReference type="ChEBI" id="CHEBI:33019"/>
        <dbReference type="ChEBI" id="CHEBI:37565"/>
        <dbReference type="ChEBI" id="CHEBI:58805"/>
        <dbReference type="EC" id="2.7.7.65"/>
    </reaction>
</comment>
<dbReference type="Pfam" id="PF11845">
    <property type="entry name" value="Tll0287-like"/>
    <property type="match status" value="1"/>
</dbReference>
<evidence type="ECO:0000256" key="3">
    <source>
        <dbReference type="ARBA" id="ARBA00034247"/>
    </source>
</evidence>
<evidence type="ECO:0000256" key="1">
    <source>
        <dbReference type="ARBA" id="ARBA00001946"/>
    </source>
</evidence>
<dbReference type="EC" id="2.7.7.65" evidence="2"/>
<dbReference type="FunFam" id="3.30.70.270:FF:000001">
    <property type="entry name" value="Diguanylate cyclase domain protein"/>
    <property type="match status" value="1"/>
</dbReference>
<dbReference type="GO" id="GO:1902201">
    <property type="term" value="P:negative regulation of bacterial-type flagellum-dependent cell motility"/>
    <property type="evidence" value="ECO:0007669"/>
    <property type="project" value="TreeGrafter"/>
</dbReference>
<protein>
    <recommendedName>
        <fullName evidence="2">diguanylate cyclase</fullName>
        <ecNumber evidence="2">2.7.7.65</ecNumber>
    </recommendedName>
</protein>
<reference evidence="6 7" key="1">
    <citation type="submission" date="2016-03" db="EMBL/GenBank/DDBJ databases">
        <title>Chemosynthetic sulphur-oxidizing symbionts of marine invertebrate animals are capable of nitrogen fixation.</title>
        <authorList>
            <person name="Petersen J.M."/>
            <person name="Kemper A."/>
            <person name="Gruber-Vodicka H."/>
            <person name="Cardini U."/>
            <person name="Geest Mvander."/>
            <person name="Kleiner M."/>
            <person name="Bulgheresi S."/>
            <person name="Fussmann M."/>
            <person name="Herbold C."/>
            <person name="Seah B.K.B."/>
            <person name="Antony C.Paul."/>
            <person name="Liu D."/>
            <person name="Belitz A."/>
            <person name="Weber M."/>
        </authorList>
    </citation>
    <scope>NUCLEOTIDE SEQUENCE [LARGE SCALE GENOMIC DNA]</scope>
    <source>
        <strain evidence="6">G_D</strain>
    </source>
</reference>
<feature type="transmembrane region" description="Helical" evidence="4">
    <location>
        <begin position="231"/>
        <end position="254"/>
    </location>
</feature>
<proteinExistence type="predicted"/>
<keyword evidence="7" id="KW-1185">Reference proteome</keyword>
<evidence type="ECO:0000259" key="5">
    <source>
        <dbReference type="PROSITE" id="PS50887"/>
    </source>
</evidence>
<dbReference type="RefSeq" id="WP_069014423.1">
    <property type="nucleotide sequence ID" value="NZ_LVJW01000003.1"/>
</dbReference>